<dbReference type="PROSITE" id="PS00488">
    <property type="entry name" value="PAL_HISTIDASE"/>
    <property type="match status" value="1"/>
</dbReference>
<dbReference type="GO" id="GO:0005737">
    <property type="term" value="C:cytoplasm"/>
    <property type="evidence" value="ECO:0007669"/>
    <property type="project" value="InterPro"/>
</dbReference>
<dbReference type="InterPro" id="IPR008948">
    <property type="entry name" value="L-Aspartase-like"/>
</dbReference>
<dbReference type="Gene3D" id="3.10.20.90">
    <property type="entry name" value="Phosphatidylinositol 3-kinase Catalytic Subunit, Chain A, domain 1"/>
    <property type="match status" value="1"/>
</dbReference>
<dbReference type="FunFam" id="1.10.275.10:FF:000005">
    <property type="entry name" value="Histidine ammonia-lyase"/>
    <property type="match status" value="1"/>
</dbReference>
<dbReference type="GO" id="GO:0004397">
    <property type="term" value="F:histidine ammonia-lyase activity"/>
    <property type="evidence" value="ECO:0007669"/>
    <property type="project" value="UniProtKB-EC"/>
</dbReference>
<keyword evidence="12" id="KW-1185">Reference proteome</keyword>
<dbReference type="CDD" id="cd00332">
    <property type="entry name" value="PAL-HAL"/>
    <property type="match status" value="1"/>
</dbReference>
<evidence type="ECO:0000256" key="10">
    <source>
        <dbReference type="SAM" id="MobiDB-lite"/>
    </source>
</evidence>
<dbReference type="Pfam" id="PF00221">
    <property type="entry name" value="Lyase_aromatic"/>
    <property type="match status" value="1"/>
</dbReference>
<comment type="pathway">
    <text evidence="1 9">Amino-acid degradation; L-histidine degradation into L-glutamate; N-formimidoyl-L-glutamate from L-histidine: step 1/3.</text>
</comment>
<protein>
    <recommendedName>
        <fullName evidence="4 9">Histidine ammonia-lyase</fullName>
        <ecNumber evidence="3 9">4.3.1.3</ecNumber>
    </recommendedName>
</protein>
<evidence type="ECO:0000313" key="12">
    <source>
        <dbReference type="Proteomes" id="UP000008909"/>
    </source>
</evidence>
<keyword evidence="5 9" id="KW-0369">Histidine metabolism</keyword>
<evidence type="ECO:0000256" key="3">
    <source>
        <dbReference type="ARBA" id="ARBA00012994"/>
    </source>
</evidence>
<dbReference type="FunFam" id="1.20.200.10:FF:000003">
    <property type="entry name" value="Histidine ammonia-lyase"/>
    <property type="match status" value="1"/>
</dbReference>
<dbReference type="InterPro" id="IPR022313">
    <property type="entry name" value="Phe/His_NH3-lyase_AS"/>
</dbReference>
<dbReference type="SUPFAM" id="SSF48557">
    <property type="entry name" value="L-aspartase-like"/>
    <property type="match status" value="1"/>
</dbReference>
<evidence type="ECO:0000256" key="9">
    <source>
        <dbReference type="RuleBase" id="RU004479"/>
    </source>
</evidence>
<dbReference type="Proteomes" id="UP000008909">
    <property type="component" value="Unassembled WGS sequence"/>
</dbReference>
<evidence type="ECO:0000256" key="2">
    <source>
        <dbReference type="ARBA" id="ARBA00007238"/>
    </source>
</evidence>
<reference key="2">
    <citation type="submission" date="2011-10" db="EMBL/GenBank/DDBJ databases">
        <title>The genome and transcriptome sequence of Clonorchis sinensis provide insights into the carcinogenic liver fluke.</title>
        <authorList>
            <person name="Wang X."/>
            <person name="Huang Y."/>
            <person name="Chen W."/>
            <person name="Liu H."/>
            <person name="Guo L."/>
            <person name="Chen Y."/>
            <person name="Luo F."/>
            <person name="Zhou W."/>
            <person name="Sun J."/>
            <person name="Mao Q."/>
            <person name="Liang P."/>
            <person name="Zhou C."/>
            <person name="Tian Y."/>
            <person name="Men J."/>
            <person name="Lv X."/>
            <person name="Huang L."/>
            <person name="Zhou J."/>
            <person name="Hu Y."/>
            <person name="Li R."/>
            <person name="Zhang F."/>
            <person name="Lei H."/>
            <person name="Li X."/>
            <person name="Hu X."/>
            <person name="Liang C."/>
            <person name="Xu J."/>
            <person name="Wu Z."/>
            <person name="Yu X."/>
        </authorList>
    </citation>
    <scope>NUCLEOTIDE SEQUENCE</scope>
    <source>
        <strain>Henan</strain>
    </source>
</reference>
<dbReference type="GO" id="GO:0019557">
    <property type="term" value="P:L-histidine catabolic process to glutamate and formate"/>
    <property type="evidence" value="ECO:0007669"/>
    <property type="project" value="UniProtKB-UniPathway"/>
</dbReference>
<comment type="catalytic activity">
    <reaction evidence="7 9">
        <text>L-histidine = trans-urocanate + NH4(+)</text>
        <dbReference type="Rhea" id="RHEA:21232"/>
        <dbReference type="ChEBI" id="CHEBI:17771"/>
        <dbReference type="ChEBI" id="CHEBI:28938"/>
        <dbReference type="ChEBI" id="CHEBI:57595"/>
        <dbReference type="EC" id="4.3.1.3"/>
    </reaction>
</comment>
<keyword evidence="6 8" id="KW-0456">Lyase</keyword>
<dbReference type="NCBIfam" id="NF006871">
    <property type="entry name" value="PRK09367.1"/>
    <property type="match status" value="1"/>
</dbReference>
<dbReference type="Gene3D" id="1.10.275.10">
    <property type="entry name" value="Fumarase/aspartase (N-terminal domain)"/>
    <property type="match status" value="1"/>
</dbReference>
<dbReference type="Gene3D" id="1.20.200.10">
    <property type="entry name" value="Fumarase/aspartase (Central domain)"/>
    <property type="match status" value="1"/>
</dbReference>
<dbReference type="EC" id="4.3.1.3" evidence="3 9"/>
<dbReference type="NCBIfam" id="TIGR01225">
    <property type="entry name" value="hutH"/>
    <property type="match status" value="1"/>
</dbReference>
<evidence type="ECO:0000256" key="7">
    <source>
        <dbReference type="ARBA" id="ARBA00049269"/>
    </source>
</evidence>
<evidence type="ECO:0000256" key="1">
    <source>
        <dbReference type="ARBA" id="ARBA00005113"/>
    </source>
</evidence>
<evidence type="ECO:0000256" key="6">
    <source>
        <dbReference type="ARBA" id="ARBA00023239"/>
    </source>
</evidence>
<name>G7YQF3_CLOSI</name>
<feature type="region of interest" description="Disordered" evidence="10">
    <location>
        <begin position="38"/>
        <end position="62"/>
    </location>
</feature>
<dbReference type="InterPro" id="IPR001106">
    <property type="entry name" value="Aromatic_Lyase"/>
</dbReference>
<evidence type="ECO:0000256" key="8">
    <source>
        <dbReference type="RuleBase" id="RU003954"/>
    </source>
</evidence>
<dbReference type="InterPro" id="IPR005921">
    <property type="entry name" value="HutH"/>
</dbReference>
<organism evidence="11 12">
    <name type="scientific">Clonorchis sinensis</name>
    <name type="common">Chinese liver fluke</name>
    <dbReference type="NCBI Taxonomy" id="79923"/>
    <lineage>
        <taxon>Eukaryota</taxon>
        <taxon>Metazoa</taxon>
        <taxon>Spiralia</taxon>
        <taxon>Lophotrochozoa</taxon>
        <taxon>Platyhelminthes</taxon>
        <taxon>Trematoda</taxon>
        <taxon>Digenea</taxon>
        <taxon>Opisthorchiida</taxon>
        <taxon>Opisthorchiata</taxon>
        <taxon>Opisthorchiidae</taxon>
        <taxon>Clonorchis</taxon>
    </lineage>
</organism>
<evidence type="ECO:0000256" key="4">
    <source>
        <dbReference type="ARBA" id="ARBA00017271"/>
    </source>
</evidence>
<reference evidence="11" key="1">
    <citation type="journal article" date="2011" name="Genome Biol.">
        <title>The draft genome of the carcinogenic human liver fluke Clonorchis sinensis.</title>
        <authorList>
            <person name="Wang X."/>
            <person name="Chen W."/>
            <person name="Huang Y."/>
            <person name="Sun J."/>
            <person name="Men J."/>
            <person name="Liu H."/>
            <person name="Luo F."/>
            <person name="Guo L."/>
            <person name="Lv X."/>
            <person name="Deng C."/>
            <person name="Zhou C."/>
            <person name="Fan Y."/>
            <person name="Li X."/>
            <person name="Huang L."/>
            <person name="Hu Y."/>
            <person name="Liang C."/>
            <person name="Hu X."/>
            <person name="Xu J."/>
            <person name="Yu X."/>
        </authorList>
    </citation>
    <scope>NUCLEOTIDE SEQUENCE [LARGE SCALE GENOMIC DNA]</scope>
    <source>
        <strain evidence="11">Henan</strain>
    </source>
</reference>
<dbReference type="AlphaFoldDB" id="G7YQF3"/>
<dbReference type="PANTHER" id="PTHR10362">
    <property type="entry name" value="HISTIDINE AMMONIA-LYASE"/>
    <property type="match status" value="1"/>
</dbReference>
<evidence type="ECO:0000313" key="11">
    <source>
        <dbReference type="EMBL" id="GAA55183.1"/>
    </source>
</evidence>
<sequence length="705" mass="77608">MHINVKVSSDYLAISVSEQDTIKWLTDTASSRYEQKNFQNTSSKNGSLAFPEQNNKDNLKSQVESRLGTVKCVRRQRDHAILFPNDLVGDVLNDGEYVVIEFENQSSCATADPEPHLDEEDLGFISSLEDSKYLEIDGKSLTPELLVALGRGQFRIKLSEESIKRVKDARKVVEDLIASNKVAYGINTGFGMFASTVIDKSKLRELQISLIRSHAAGVGNRIGLMATRMLFALRVNVLAKGYSGITLETLQRMIDIYNASCLPWVPEQGSVGASGDLAPLSHLALGLIGEGRMWSPVTGWTTAKEALVANGLVPLDLKPKEGLCLINGTQLITSIGAQACVRAEQIAGQADIIASLSLDVLKGTASAMSPDVDRVRPHEGQRKVAKRIRSMLTNELYHSELAESHRYCSRVQDAYTLRCCPQVHGIVYDTIEFVRKILTVEINSATDNPLVFPERHAIVSAGNFHGEYPAKALDYLAIGVHELANISERRIERLVNPVHSQLPAFLTKQGGLNSGFMIAHVTAAALVSENKVLCHPSSVDSISTSAAQEDHVSMGTFAARKCLQVVKNVETVLAIELLVASQALDLLRPLKSTEPLEMVHRLVRSVSPVWEKDRFMAPEIEAVTSLLRSGQVLATVEPYIDRYAKTITEDCELCLQAREGVRSECYNGSGMTYCVRHHPGTNSEPSEGSCFTRRDYQTCDKELKR</sequence>
<accession>G7YQF3</accession>
<proteinExistence type="inferred from homology"/>
<dbReference type="GO" id="GO:0019556">
    <property type="term" value="P:L-histidine catabolic process to glutamate and formamide"/>
    <property type="evidence" value="ECO:0007669"/>
    <property type="project" value="UniProtKB-UniPathway"/>
</dbReference>
<comment type="similarity">
    <text evidence="2 8">Belongs to the PAL/histidase family.</text>
</comment>
<dbReference type="InterPro" id="IPR024083">
    <property type="entry name" value="Fumarase/histidase_N"/>
</dbReference>
<gene>
    <name evidence="11" type="ORF">CLF_107101</name>
</gene>
<dbReference type="UniPathway" id="UPA00379">
    <property type="reaction ID" value="UER00549"/>
</dbReference>
<evidence type="ECO:0000256" key="5">
    <source>
        <dbReference type="ARBA" id="ARBA00022808"/>
    </source>
</evidence>
<dbReference type="EMBL" id="DF143974">
    <property type="protein sequence ID" value="GAA55183.1"/>
    <property type="molecule type" value="Genomic_DNA"/>
</dbReference>